<dbReference type="Proteomes" id="UP000282378">
    <property type="component" value="Unassembled WGS sequence"/>
</dbReference>
<name>A0A3M2XS80_PSEYM</name>
<dbReference type="AlphaFoldDB" id="A0A3M2XS80"/>
<evidence type="ECO:0000313" key="2">
    <source>
        <dbReference type="Proteomes" id="UP000282378"/>
    </source>
</evidence>
<proteinExistence type="predicted"/>
<sequence length="143" mass="14738">MDSVVRLSGAGTRWDNSGSFRNRNDLTLENGAVLTSNELRLGSAVVNRSNQVNVTGQGTRLDAQTLTLGTSIVRTYLTLADGAELSATNGMLISLVNDSNTATRGTLAIGGSVAVDPDRTDVDSMTAGAAQAAGRLNPQTAVS</sequence>
<dbReference type="EMBL" id="RBNL01002735">
    <property type="protein sequence ID" value="RML65988.1"/>
    <property type="molecule type" value="Genomic_DNA"/>
</dbReference>
<accession>A0A3M2XS80</accession>
<gene>
    <name evidence="1" type="ORF">APX70_01024</name>
</gene>
<protein>
    <submittedName>
        <fullName evidence="1">Putative Autotransporter</fullName>
    </submittedName>
</protein>
<evidence type="ECO:0000313" key="1">
    <source>
        <dbReference type="EMBL" id="RML65988.1"/>
    </source>
</evidence>
<feature type="non-terminal residue" evidence="1">
    <location>
        <position position="143"/>
    </location>
</feature>
<reference evidence="1 2" key="1">
    <citation type="submission" date="2018-08" db="EMBL/GenBank/DDBJ databases">
        <title>Recombination of ecologically and evolutionarily significant loci maintains genetic cohesion in the Pseudomonas syringae species complex.</title>
        <authorList>
            <person name="Dillon M."/>
            <person name="Thakur S."/>
            <person name="Almeida R.N.D."/>
            <person name="Weir B.S."/>
            <person name="Guttman D.S."/>
        </authorList>
    </citation>
    <scope>NUCLEOTIDE SEQUENCE [LARGE SCALE GENOMIC DNA]</scope>
    <source>
        <strain evidence="1 2">88_10</strain>
    </source>
</reference>
<organism evidence="1 2">
    <name type="scientific">Pseudomonas syringae pv. maculicola</name>
    <dbReference type="NCBI Taxonomy" id="59511"/>
    <lineage>
        <taxon>Bacteria</taxon>
        <taxon>Pseudomonadati</taxon>
        <taxon>Pseudomonadota</taxon>
        <taxon>Gammaproteobacteria</taxon>
        <taxon>Pseudomonadales</taxon>
        <taxon>Pseudomonadaceae</taxon>
        <taxon>Pseudomonas</taxon>
    </lineage>
</organism>
<comment type="caution">
    <text evidence="1">The sequence shown here is derived from an EMBL/GenBank/DDBJ whole genome shotgun (WGS) entry which is preliminary data.</text>
</comment>